<accession>A0A151N7T9</accession>
<dbReference type="EMBL" id="AKHW03003905">
    <property type="protein sequence ID" value="KYO32659.1"/>
    <property type="molecule type" value="Genomic_DNA"/>
</dbReference>
<dbReference type="Proteomes" id="UP000050525">
    <property type="component" value="Unassembled WGS sequence"/>
</dbReference>
<organism evidence="1 2">
    <name type="scientific">Alligator mississippiensis</name>
    <name type="common">American alligator</name>
    <dbReference type="NCBI Taxonomy" id="8496"/>
    <lineage>
        <taxon>Eukaryota</taxon>
        <taxon>Metazoa</taxon>
        <taxon>Chordata</taxon>
        <taxon>Craniata</taxon>
        <taxon>Vertebrata</taxon>
        <taxon>Euteleostomi</taxon>
        <taxon>Archelosauria</taxon>
        <taxon>Archosauria</taxon>
        <taxon>Crocodylia</taxon>
        <taxon>Alligatoridae</taxon>
        <taxon>Alligatorinae</taxon>
        <taxon>Alligator</taxon>
    </lineage>
</organism>
<keyword evidence="2" id="KW-1185">Reference proteome</keyword>
<comment type="caution">
    <text evidence="1">The sequence shown here is derived from an EMBL/GenBank/DDBJ whole genome shotgun (WGS) entry which is preliminary data.</text>
</comment>
<protein>
    <submittedName>
        <fullName evidence="1">Uncharacterized protein</fullName>
    </submittedName>
</protein>
<sequence length="121" mass="14096">MREISLGHYTQLQREEDHAVPYNSPEYQVPRKIRRQGCKQQLIQILEVERRNQWLLCPFAAPGDGEEVEGRLPDLNYTPENHSPFTRTACIDLQYKGITDLMERTAINPLCIDCILPVHKH</sequence>
<evidence type="ECO:0000313" key="2">
    <source>
        <dbReference type="Proteomes" id="UP000050525"/>
    </source>
</evidence>
<name>A0A151N7T9_ALLMI</name>
<gene>
    <name evidence="1" type="ORF">Y1Q_0007832</name>
</gene>
<dbReference type="AlphaFoldDB" id="A0A151N7T9"/>
<proteinExistence type="predicted"/>
<reference evidence="1 2" key="1">
    <citation type="journal article" date="2012" name="Genome Biol.">
        <title>Sequencing three crocodilian genomes to illuminate the evolution of archosaurs and amniotes.</title>
        <authorList>
            <person name="St John J.A."/>
            <person name="Braun E.L."/>
            <person name="Isberg S.R."/>
            <person name="Miles L.G."/>
            <person name="Chong A.Y."/>
            <person name="Gongora J."/>
            <person name="Dalzell P."/>
            <person name="Moran C."/>
            <person name="Bed'hom B."/>
            <person name="Abzhanov A."/>
            <person name="Burgess S.C."/>
            <person name="Cooksey A.M."/>
            <person name="Castoe T.A."/>
            <person name="Crawford N.G."/>
            <person name="Densmore L.D."/>
            <person name="Drew J.C."/>
            <person name="Edwards S.V."/>
            <person name="Faircloth B.C."/>
            <person name="Fujita M.K."/>
            <person name="Greenwold M.J."/>
            <person name="Hoffmann F.G."/>
            <person name="Howard J.M."/>
            <person name="Iguchi T."/>
            <person name="Janes D.E."/>
            <person name="Khan S.Y."/>
            <person name="Kohno S."/>
            <person name="de Koning A.J."/>
            <person name="Lance S.L."/>
            <person name="McCarthy F.M."/>
            <person name="McCormack J.E."/>
            <person name="Merchant M.E."/>
            <person name="Peterson D.G."/>
            <person name="Pollock D.D."/>
            <person name="Pourmand N."/>
            <person name="Raney B.J."/>
            <person name="Roessler K.A."/>
            <person name="Sanford J.R."/>
            <person name="Sawyer R.H."/>
            <person name="Schmidt C.J."/>
            <person name="Triplett E.W."/>
            <person name="Tuberville T.D."/>
            <person name="Venegas-Anaya M."/>
            <person name="Howard J.T."/>
            <person name="Jarvis E.D."/>
            <person name="Guillette L.J.Jr."/>
            <person name="Glenn T.C."/>
            <person name="Green R.E."/>
            <person name="Ray D.A."/>
        </authorList>
    </citation>
    <scope>NUCLEOTIDE SEQUENCE [LARGE SCALE GENOMIC DNA]</scope>
    <source>
        <strain evidence="1">KSC_2009_1</strain>
    </source>
</reference>
<evidence type="ECO:0000313" key="1">
    <source>
        <dbReference type="EMBL" id="KYO32659.1"/>
    </source>
</evidence>